<evidence type="ECO:0000256" key="1">
    <source>
        <dbReference type="SAM" id="MobiDB-lite"/>
    </source>
</evidence>
<organism evidence="2 3">
    <name type="scientific">Polyplosphaeria fusca</name>
    <dbReference type="NCBI Taxonomy" id="682080"/>
    <lineage>
        <taxon>Eukaryota</taxon>
        <taxon>Fungi</taxon>
        <taxon>Dikarya</taxon>
        <taxon>Ascomycota</taxon>
        <taxon>Pezizomycotina</taxon>
        <taxon>Dothideomycetes</taxon>
        <taxon>Pleosporomycetidae</taxon>
        <taxon>Pleosporales</taxon>
        <taxon>Tetraplosphaeriaceae</taxon>
        <taxon>Polyplosphaeria</taxon>
    </lineage>
</organism>
<keyword evidence="3" id="KW-1185">Reference proteome</keyword>
<protein>
    <submittedName>
        <fullName evidence="2">Uncharacterized protein</fullName>
    </submittedName>
</protein>
<name>A0A9P4R3J3_9PLEO</name>
<dbReference type="OrthoDB" id="10597064at2759"/>
<dbReference type="AlphaFoldDB" id="A0A9P4R3J3"/>
<dbReference type="EMBL" id="ML996128">
    <property type="protein sequence ID" value="KAF2736132.1"/>
    <property type="molecule type" value="Genomic_DNA"/>
</dbReference>
<comment type="caution">
    <text evidence="2">The sequence shown here is derived from an EMBL/GenBank/DDBJ whole genome shotgun (WGS) entry which is preliminary data.</text>
</comment>
<sequence length="292" mass="31826">MNPNIRNTRSGIPILMPTSTHAILAQTYRQLIAVNHAALGLNPTADASLHNTNQILTQALAMCTQRLGTPTEIDAYTSAHLATISSAAAANNDTAPVPPASPALDFPRLRAELHDLSRCFKQQWSDYSRTAAYRDVLSIIEGGLSKSRIPQGAGAEQIWGIVAERVGVVLEEMRGSALLAASEKKEKEQKKRAERTPGASPAFKRVKSDEEGTGWGFGGVRGKECMDGERAGLYRDAVDRTLREVGRYIGGEEYHRLFDAYRRHVDEELGDGRGEGRGGVEMETPTRAGKKK</sequence>
<feature type="compositionally biased region" description="Basic and acidic residues" evidence="1">
    <location>
        <begin position="268"/>
        <end position="280"/>
    </location>
</feature>
<accession>A0A9P4R3J3</accession>
<proteinExistence type="predicted"/>
<dbReference type="Proteomes" id="UP000799444">
    <property type="component" value="Unassembled WGS sequence"/>
</dbReference>
<gene>
    <name evidence="2" type="ORF">EJ04DRAFT_522249</name>
</gene>
<reference evidence="2" key="1">
    <citation type="journal article" date="2020" name="Stud. Mycol.">
        <title>101 Dothideomycetes genomes: a test case for predicting lifestyles and emergence of pathogens.</title>
        <authorList>
            <person name="Haridas S."/>
            <person name="Albert R."/>
            <person name="Binder M."/>
            <person name="Bloem J."/>
            <person name="Labutti K."/>
            <person name="Salamov A."/>
            <person name="Andreopoulos B."/>
            <person name="Baker S."/>
            <person name="Barry K."/>
            <person name="Bills G."/>
            <person name="Bluhm B."/>
            <person name="Cannon C."/>
            <person name="Castanera R."/>
            <person name="Culley D."/>
            <person name="Daum C."/>
            <person name="Ezra D."/>
            <person name="Gonzalez J."/>
            <person name="Henrissat B."/>
            <person name="Kuo A."/>
            <person name="Liang C."/>
            <person name="Lipzen A."/>
            <person name="Lutzoni F."/>
            <person name="Magnuson J."/>
            <person name="Mondo S."/>
            <person name="Nolan M."/>
            <person name="Ohm R."/>
            <person name="Pangilinan J."/>
            <person name="Park H.-J."/>
            <person name="Ramirez L."/>
            <person name="Alfaro M."/>
            <person name="Sun H."/>
            <person name="Tritt A."/>
            <person name="Yoshinaga Y."/>
            <person name="Zwiers L.-H."/>
            <person name="Turgeon B."/>
            <person name="Goodwin S."/>
            <person name="Spatafora J."/>
            <person name="Crous P."/>
            <person name="Grigoriev I."/>
        </authorList>
    </citation>
    <scope>NUCLEOTIDE SEQUENCE</scope>
    <source>
        <strain evidence="2">CBS 125425</strain>
    </source>
</reference>
<evidence type="ECO:0000313" key="2">
    <source>
        <dbReference type="EMBL" id="KAF2736132.1"/>
    </source>
</evidence>
<feature type="region of interest" description="Disordered" evidence="1">
    <location>
        <begin position="181"/>
        <end position="207"/>
    </location>
</feature>
<feature type="region of interest" description="Disordered" evidence="1">
    <location>
        <begin position="268"/>
        <end position="292"/>
    </location>
</feature>
<evidence type="ECO:0000313" key="3">
    <source>
        <dbReference type="Proteomes" id="UP000799444"/>
    </source>
</evidence>
<feature type="compositionally biased region" description="Basic and acidic residues" evidence="1">
    <location>
        <begin position="182"/>
        <end position="195"/>
    </location>
</feature>